<dbReference type="OMA" id="PNEVCKR"/>
<protein>
    <submittedName>
        <fullName evidence="1">Uncharacterized protein</fullName>
    </submittedName>
</protein>
<dbReference type="AlphaFoldDB" id="A0A7N0UKQ8"/>
<accession>A0A7N0UKQ8</accession>
<dbReference type="EnsemblPlants" id="Kaladp0071s0197.1.v1.1">
    <property type="protein sequence ID" value="Kaladp0071s0197.1.v1.1.CDS.1"/>
    <property type="gene ID" value="Kaladp0071s0197.v1.1"/>
</dbReference>
<dbReference type="PANTHER" id="PTHR34046:SF7">
    <property type="entry name" value="DUF740 FAMILY PROTEIN"/>
    <property type="match status" value="1"/>
</dbReference>
<evidence type="ECO:0000313" key="2">
    <source>
        <dbReference type="Proteomes" id="UP000594263"/>
    </source>
</evidence>
<name>A0A7N0UKQ8_KALFE</name>
<organism evidence="1 2">
    <name type="scientific">Kalanchoe fedtschenkoi</name>
    <name type="common">Lavender scallops</name>
    <name type="synonym">South American air plant</name>
    <dbReference type="NCBI Taxonomy" id="63787"/>
    <lineage>
        <taxon>Eukaryota</taxon>
        <taxon>Viridiplantae</taxon>
        <taxon>Streptophyta</taxon>
        <taxon>Embryophyta</taxon>
        <taxon>Tracheophyta</taxon>
        <taxon>Spermatophyta</taxon>
        <taxon>Magnoliopsida</taxon>
        <taxon>eudicotyledons</taxon>
        <taxon>Gunneridae</taxon>
        <taxon>Pentapetalae</taxon>
        <taxon>Saxifragales</taxon>
        <taxon>Crassulaceae</taxon>
        <taxon>Kalanchoe</taxon>
    </lineage>
</organism>
<dbReference type="Proteomes" id="UP000594263">
    <property type="component" value="Unplaced"/>
</dbReference>
<dbReference type="Gramene" id="Kaladp0071s0197.1.v1.1">
    <property type="protein sequence ID" value="Kaladp0071s0197.1.v1.1.CDS.1"/>
    <property type="gene ID" value="Kaladp0071s0197.v1.1"/>
</dbReference>
<dbReference type="PANTHER" id="PTHR34046">
    <property type="entry name" value="OS06G0218800 PROTEIN"/>
    <property type="match status" value="1"/>
</dbReference>
<keyword evidence="2" id="KW-1185">Reference proteome</keyword>
<sequence length="152" mass="16775">MTDLTKMKSAAPNQNFHHGFKICIRHPSHRQSPGVCSVCVNEKLSKLSTSRSSVRISSVSYSSSSSVSEVSSCSSSECASPAEVRARYAKRGSVSFVKRSEKREENDAVLSKSRSMAAAFVRRVRSGGAKERRGGGFWSKVLKRAKRKKMER</sequence>
<evidence type="ECO:0000313" key="1">
    <source>
        <dbReference type="EnsemblPlants" id="Kaladp0071s0197.1.v1.1.CDS.1"/>
    </source>
</evidence>
<reference evidence="1" key="1">
    <citation type="submission" date="2021-01" db="UniProtKB">
        <authorList>
            <consortium name="EnsemblPlants"/>
        </authorList>
    </citation>
    <scope>IDENTIFICATION</scope>
</reference>
<proteinExistence type="predicted"/>